<evidence type="ECO:0000313" key="2">
    <source>
        <dbReference type="Proteomes" id="UP000218796"/>
    </source>
</evidence>
<proteinExistence type="predicted"/>
<comment type="caution">
    <text evidence="1">The sequence shown here is derived from an EMBL/GenBank/DDBJ whole genome shotgun (WGS) entry which is preliminary data.</text>
</comment>
<accession>A0A2A2MGS3</accession>
<dbReference type="EMBL" id="NQMS01000002">
    <property type="protein sequence ID" value="PAV97729.1"/>
    <property type="molecule type" value="Genomic_DNA"/>
</dbReference>
<dbReference type="Proteomes" id="UP000218796">
    <property type="component" value="Unassembled WGS sequence"/>
</dbReference>
<evidence type="ECO:0000313" key="1">
    <source>
        <dbReference type="EMBL" id="PAV97729.1"/>
    </source>
</evidence>
<dbReference type="KEGG" id="hpar:AL518_14820"/>
<dbReference type="RefSeq" id="WP_008813503.1">
    <property type="nucleotide sequence ID" value="NZ_CALECD010000062.1"/>
</dbReference>
<name>A0A2A2MGS3_9GAMM</name>
<sequence length="74" mass="8740">MATYTYKYGKILDEIKAQQSFVRLSIDKVFSTISGHIRTRYINRQLLAMAVYYSVKEQILARTINNMYGKSYEF</sequence>
<keyword evidence="2" id="KW-1185">Reference proteome</keyword>
<organism evidence="1 2">
    <name type="scientific">Hafnia paralvei</name>
    <dbReference type="NCBI Taxonomy" id="546367"/>
    <lineage>
        <taxon>Bacteria</taxon>
        <taxon>Pseudomonadati</taxon>
        <taxon>Pseudomonadota</taxon>
        <taxon>Gammaproteobacteria</taxon>
        <taxon>Enterobacterales</taxon>
        <taxon>Hafniaceae</taxon>
        <taxon>Hafnia</taxon>
    </lineage>
</organism>
<dbReference type="AlphaFoldDB" id="A0A2A2MGS3"/>
<reference evidence="1 2" key="1">
    <citation type="submission" date="2017-08" db="EMBL/GenBank/DDBJ databases">
        <title>Draft Genome Sequence of Hafnia alvei CITHA-6 Isolated from Raw Bovine Milk.</title>
        <authorList>
            <person name="Culligan E.P."/>
            <person name="Mcsweeney A."/>
            <person name="O'Doherty C."/>
            <person name="Gleeson E."/>
            <person name="O'Riordan D."/>
            <person name="Sleator R.D."/>
        </authorList>
    </citation>
    <scope>NUCLEOTIDE SEQUENCE [LARGE SCALE GENOMIC DNA]</scope>
    <source>
        <strain evidence="1 2">CITHA-6</strain>
    </source>
</reference>
<protein>
    <recommendedName>
        <fullName evidence="3">Transposase DDE domain-containing protein</fullName>
    </recommendedName>
</protein>
<dbReference type="GeneID" id="69638688"/>
<gene>
    <name evidence="1" type="ORF">CJD50_08785</name>
</gene>
<evidence type="ECO:0008006" key="3">
    <source>
        <dbReference type="Google" id="ProtNLM"/>
    </source>
</evidence>